<dbReference type="InterPro" id="IPR036097">
    <property type="entry name" value="HisK_dim/P_sf"/>
</dbReference>
<comment type="caution">
    <text evidence="10">The sequence shown here is derived from an EMBL/GenBank/DDBJ whole genome shotgun (WGS) entry which is preliminary data.</text>
</comment>
<evidence type="ECO:0000259" key="9">
    <source>
        <dbReference type="PROSITE" id="PS50109"/>
    </source>
</evidence>
<accession>A0A7X0JGK2</accession>
<evidence type="ECO:0000256" key="7">
    <source>
        <dbReference type="ARBA" id="ARBA00022840"/>
    </source>
</evidence>
<keyword evidence="8" id="KW-0902">Two-component regulatory system</keyword>
<dbReference type="GO" id="GO:0007234">
    <property type="term" value="P:osmosensory signaling via phosphorelay pathway"/>
    <property type="evidence" value="ECO:0007669"/>
    <property type="project" value="TreeGrafter"/>
</dbReference>
<keyword evidence="4" id="KW-0808">Transferase</keyword>
<reference evidence="10 11" key="1">
    <citation type="submission" date="2020-08" db="EMBL/GenBank/DDBJ databases">
        <title>The Agave Microbiome: Exploring the role of microbial communities in plant adaptations to desert environments.</title>
        <authorList>
            <person name="Partida-Martinez L.P."/>
        </authorList>
    </citation>
    <scope>NUCLEOTIDE SEQUENCE [LARGE SCALE GENOMIC DNA]</scope>
    <source>
        <strain evidence="10 11">AS3.12</strain>
    </source>
</reference>
<dbReference type="Proteomes" id="UP000585437">
    <property type="component" value="Unassembled WGS sequence"/>
</dbReference>
<dbReference type="InterPro" id="IPR003018">
    <property type="entry name" value="GAF"/>
</dbReference>
<dbReference type="SMART" id="SM00388">
    <property type="entry name" value="HisKA"/>
    <property type="match status" value="1"/>
</dbReference>
<dbReference type="SMART" id="SM00065">
    <property type="entry name" value="GAF"/>
    <property type="match status" value="1"/>
</dbReference>
<dbReference type="CDD" id="cd00082">
    <property type="entry name" value="HisKA"/>
    <property type="match status" value="1"/>
</dbReference>
<dbReference type="PRINTS" id="PR00344">
    <property type="entry name" value="BCTRLSENSOR"/>
</dbReference>
<dbReference type="PANTHER" id="PTHR42878:SF7">
    <property type="entry name" value="SENSOR HISTIDINE KINASE GLRK"/>
    <property type="match status" value="1"/>
</dbReference>
<evidence type="ECO:0000256" key="1">
    <source>
        <dbReference type="ARBA" id="ARBA00000085"/>
    </source>
</evidence>
<dbReference type="GO" id="GO:0000155">
    <property type="term" value="F:phosphorelay sensor kinase activity"/>
    <property type="evidence" value="ECO:0007669"/>
    <property type="project" value="InterPro"/>
</dbReference>
<dbReference type="InterPro" id="IPR050351">
    <property type="entry name" value="BphY/WalK/GraS-like"/>
</dbReference>
<dbReference type="InterPro" id="IPR004358">
    <property type="entry name" value="Sig_transdc_His_kin-like_C"/>
</dbReference>
<evidence type="ECO:0000256" key="2">
    <source>
        <dbReference type="ARBA" id="ARBA00012438"/>
    </source>
</evidence>
<evidence type="ECO:0000313" key="10">
    <source>
        <dbReference type="EMBL" id="MBB6506829.1"/>
    </source>
</evidence>
<dbReference type="PANTHER" id="PTHR42878">
    <property type="entry name" value="TWO-COMPONENT HISTIDINE KINASE"/>
    <property type="match status" value="1"/>
</dbReference>
<dbReference type="CDD" id="cd00075">
    <property type="entry name" value="HATPase"/>
    <property type="match status" value="1"/>
</dbReference>
<dbReference type="RefSeq" id="WP_184653304.1">
    <property type="nucleotide sequence ID" value="NZ_JACHBU010000001.1"/>
</dbReference>
<dbReference type="Gene3D" id="1.10.287.130">
    <property type="match status" value="1"/>
</dbReference>
<name>A0A7X0JGK2_9HYPH</name>
<dbReference type="AlphaFoldDB" id="A0A7X0JGK2"/>
<proteinExistence type="predicted"/>
<evidence type="ECO:0000256" key="3">
    <source>
        <dbReference type="ARBA" id="ARBA00022553"/>
    </source>
</evidence>
<dbReference type="Pfam" id="PF00512">
    <property type="entry name" value="HisKA"/>
    <property type="match status" value="1"/>
</dbReference>
<dbReference type="SUPFAM" id="SSF47384">
    <property type="entry name" value="Homodimeric domain of signal transducing histidine kinase"/>
    <property type="match status" value="1"/>
</dbReference>
<dbReference type="InterPro" id="IPR005467">
    <property type="entry name" value="His_kinase_dom"/>
</dbReference>
<evidence type="ECO:0000256" key="5">
    <source>
        <dbReference type="ARBA" id="ARBA00022741"/>
    </source>
</evidence>
<dbReference type="Gene3D" id="3.30.450.40">
    <property type="match status" value="1"/>
</dbReference>
<evidence type="ECO:0000256" key="6">
    <source>
        <dbReference type="ARBA" id="ARBA00022777"/>
    </source>
</evidence>
<dbReference type="Gene3D" id="3.30.565.10">
    <property type="entry name" value="Histidine kinase-like ATPase, C-terminal domain"/>
    <property type="match status" value="1"/>
</dbReference>
<dbReference type="InterPro" id="IPR029016">
    <property type="entry name" value="GAF-like_dom_sf"/>
</dbReference>
<gene>
    <name evidence="10" type="ORF">F4695_000148</name>
</gene>
<dbReference type="GO" id="GO:0005524">
    <property type="term" value="F:ATP binding"/>
    <property type="evidence" value="ECO:0007669"/>
    <property type="project" value="UniProtKB-KW"/>
</dbReference>
<dbReference type="SUPFAM" id="SSF55781">
    <property type="entry name" value="GAF domain-like"/>
    <property type="match status" value="1"/>
</dbReference>
<keyword evidence="6 10" id="KW-0418">Kinase</keyword>
<dbReference type="InterPro" id="IPR036890">
    <property type="entry name" value="HATPase_C_sf"/>
</dbReference>
<keyword evidence="7" id="KW-0067">ATP-binding</keyword>
<dbReference type="SMART" id="SM00387">
    <property type="entry name" value="HATPase_c"/>
    <property type="match status" value="1"/>
</dbReference>
<dbReference type="EC" id="2.7.13.3" evidence="2"/>
<keyword evidence="11" id="KW-1185">Reference proteome</keyword>
<comment type="catalytic activity">
    <reaction evidence="1">
        <text>ATP + protein L-histidine = ADP + protein N-phospho-L-histidine.</text>
        <dbReference type="EC" id="2.7.13.3"/>
    </reaction>
</comment>
<evidence type="ECO:0000256" key="4">
    <source>
        <dbReference type="ARBA" id="ARBA00022679"/>
    </source>
</evidence>
<dbReference type="Pfam" id="PF01590">
    <property type="entry name" value="GAF"/>
    <property type="match status" value="1"/>
</dbReference>
<dbReference type="EMBL" id="JACHBU010000001">
    <property type="protein sequence ID" value="MBB6506829.1"/>
    <property type="molecule type" value="Genomic_DNA"/>
</dbReference>
<keyword evidence="3" id="KW-0597">Phosphoprotein</keyword>
<dbReference type="InterPro" id="IPR003661">
    <property type="entry name" value="HisK_dim/P_dom"/>
</dbReference>
<organism evidence="10 11">
    <name type="scientific">Rhizobium soli</name>
    <dbReference type="NCBI Taxonomy" id="424798"/>
    <lineage>
        <taxon>Bacteria</taxon>
        <taxon>Pseudomonadati</taxon>
        <taxon>Pseudomonadota</taxon>
        <taxon>Alphaproteobacteria</taxon>
        <taxon>Hyphomicrobiales</taxon>
        <taxon>Rhizobiaceae</taxon>
        <taxon>Rhizobium/Agrobacterium group</taxon>
        <taxon>Rhizobium</taxon>
    </lineage>
</organism>
<dbReference type="Pfam" id="PF02518">
    <property type="entry name" value="HATPase_c"/>
    <property type="match status" value="1"/>
</dbReference>
<keyword evidence="5" id="KW-0547">Nucleotide-binding</keyword>
<dbReference type="GO" id="GO:0030295">
    <property type="term" value="F:protein kinase activator activity"/>
    <property type="evidence" value="ECO:0007669"/>
    <property type="project" value="TreeGrafter"/>
</dbReference>
<dbReference type="InterPro" id="IPR003594">
    <property type="entry name" value="HATPase_dom"/>
</dbReference>
<dbReference type="GO" id="GO:0000156">
    <property type="term" value="F:phosphorelay response regulator activity"/>
    <property type="evidence" value="ECO:0007669"/>
    <property type="project" value="TreeGrafter"/>
</dbReference>
<protein>
    <recommendedName>
        <fullName evidence="2">histidine kinase</fullName>
        <ecNumber evidence="2">2.7.13.3</ecNumber>
    </recommendedName>
</protein>
<dbReference type="PROSITE" id="PS50109">
    <property type="entry name" value="HIS_KIN"/>
    <property type="match status" value="1"/>
</dbReference>
<dbReference type="SUPFAM" id="SSF55874">
    <property type="entry name" value="ATPase domain of HSP90 chaperone/DNA topoisomerase II/histidine kinase"/>
    <property type="match status" value="1"/>
</dbReference>
<feature type="domain" description="Histidine kinase" evidence="9">
    <location>
        <begin position="180"/>
        <end position="392"/>
    </location>
</feature>
<sequence length="395" mass="43110">MAHDFQEDIDAVQRIGAVPTILDVVCRATGMGYAAVVRVTEDRWIACQVLDNIHFGLPAGGELPVETTLCHEVRQSREIIVIDNVAEDPVYSAHHTPKLYGLKSYISMPIILPDGRYFGTLCAIDPKPAALNNPQVLGTFKLFAELIAYHLEADEKLNLANANLLDAESTARLREQFIAVLGHDLRNPLASLDGGLNILQREPQSERSTRVLNMMRGSILRMSGMIDNVMDFARGRLGGGLGLRRETDRPLGPTLMQVVSEIRSAHPDRQIDVEIDLPGLFDVDHERLAQMFSNLLGNSIAHGSTHHPIRVLGTVEGGELTLEIANAGTAIPDTAIEKLFQPFSRSDAGTHDQGLGLGLYIASQIAKAHGGHIDVASDDQQTVFTFRMPAIVPES</sequence>
<evidence type="ECO:0000313" key="11">
    <source>
        <dbReference type="Proteomes" id="UP000585437"/>
    </source>
</evidence>
<evidence type="ECO:0000256" key="8">
    <source>
        <dbReference type="ARBA" id="ARBA00023012"/>
    </source>
</evidence>